<proteinExistence type="predicted"/>
<sequence length="104" mass="11914">MKKIQDEGANLLISTLGRLHDIMDRMDILDFHNLEILILDEADSKSKSRCEAVFFPPLKSPIERLRIIKTFMQEAKARVDDKVNGDTTVVAAKLRIMESNEKEN</sequence>
<gene>
    <name evidence="1" type="ORF">QVD17_08106</name>
</gene>
<evidence type="ECO:0000313" key="2">
    <source>
        <dbReference type="Proteomes" id="UP001229421"/>
    </source>
</evidence>
<dbReference type="Proteomes" id="UP001229421">
    <property type="component" value="Unassembled WGS sequence"/>
</dbReference>
<comment type="caution">
    <text evidence="1">The sequence shown here is derived from an EMBL/GenBank/DDBJ whole genome shotgun (WGS) entry which is preliminary data.</text>
</comment>
<dbReference type="Gene3D" id="3.40.50.300">
    <property type="entry name" value="P-loop containing nucleotide triphosphate hydrolases"/>
    <property type="match status" value="1"/>
</dbReference>
<accession>A0AAD8L2G9</accession>
<evidence type="ECO:0008006" key="3">
    <source>
        <dbReference type="Google" id="ProtNLM"/>
    </source>
</evidence>
<protein>
    <recommendedName>
        <fullName evidence="3">Helicase ATP-binding domain-containing protein</fullName>
    </recommendedName>
</protein>
<dbReference type="AlphaFoldDB" id="A0AAD8L2G9"/>
<keyword evidence="2" id="KW-1185">Reference proteome</keyword>
<dbReference type="SUPFAM" id="SSF52540">
    <property type="entry name" value="P-loop containing nucleoside triphosphate hydrolases"/>
    <property type="match status" value="1"/>
</dbReference>
<organism evidence="1 2">
    <name type="scientific">Tagetes erecta</name>
    <name type="common">African marigold</name>
    <dbReference type="NCBI Taxonomy" id="13708"/>
    <lineage>
        <taxon>Eukaryota</taxon>
        <taxon>Viridiplantae</taxon>
        <taxon>Streptophyta</taxon>
        <taxon>Embryophyta</taxon>
        <taxon>Tracheophyta</taxon>
        <taxon>Spermatophyta</taxon>
        <taxon>Magnoliopsida</taxon>
        <taxon>eudicotyledons</taxon>
        <taxon>Gunneridae</taxon>
        <taxon>Pentapetalae</taxon>
        <taxon>asterids</taxon>
        <taxon>campanulids</taxon>
        <taxon>Asterales</taxon>
        <taxon>Asteraceae</taxon>
        <taxon>Asteroideae</taxon>
        <taxon>Heliantheae alliance</taxon>
        <taxon>Tageteae</taxon>
        <taxon>Tagetes</taxon>
    </lineage>
</organism>
<reference evidence="1" key="1">
    <citation type="journal article" date="2023" name="bioRxiv">
        <title>Improved chromosome-level genome assembly for marigold (Tagetes erecta).</title>
        <authorList>
            <person name="Jiang F."/>
            <person name="Yuan L."/>
            <person name="Wang S."/>
            <person name="Wang H."/>
            <person name="Xu D."/>
            <person name="Wang A."/>
            <person name="Fan W."/>
        </authorList>
    </citation>
    <scope>NUCLEOTIDE SEQUENCE</scope>
    <source>
        <strain evidence="1">WSJ</strain>
        <tissue evidence="1">Leaf</tissue>
    </source>
</reference>
<name>A0AAD8L2G9_TARER</name>
<dbReference type="InterPro" id="IPR027417">
    <property type="entry name" value="P-loop_NTPase"/>
</dbReference>
<evidence type="ECO:0000313" key="1">
    <source>
        <dbReference type="EMBL" id="KAK1431621.1"/>
    </source>
</evidence>
<dbReference type="EMBL" id="JAUHHV010000002">
    <property type="protein sequence ID" value="KAK1431621.1"/>
    <property type="molecule type" value="Genomic_DNA"/>
</dbReference>